<gene>
    <name evidence="1" type="ORF">GCM10007420_21800</name>
</gene>
<proteinExistence type="predicted"/>
<keyword evidence="2" id="KW-1185">Reference proteome</keyword>
<dbReference type="RefSeq" id="WP_188452623.1">
    <property type="nucleotide sequence ID" value="NZ_BMFS01000010.1"/>
</dbReference>
<dbReference type="EMBL" id="BMFS01000010">
    <property type="protein sequence ID" value="GGH04998.1"/>
    <property type="molecule type" value="Genomic_DNA"/>
</dbReference>
<organism evidence="1 2">
    <name type="scientific">Glycocaulis albus</name>
    <dbReference type="NCBI Taxonomy" id="1382801"/>
    <lineage>
        <taxon>Bacteria</taxon>
        <taxon>Pseudomonadati</taxon>
        <taxon>Pseudomonadota</taxon>
        <taxon>Alphaproteobacteria</taxon>
        <taxon>Maricaulales</taxon>
        <taxon>Maricaulaceae</taxon>
        <taxon>Glycocaulis</taxon>
    </lineage>
</organism>
<sequence length="120" mass="13334">MSALQTFDPGPKQIEQAMRQLGHELFGQSSPDFALPAMSNKAKRNLSVLRAMKGRGDHFHLRGMDRYAGSQTRLLISISGSVHGRNGDFDVTYAARWALTPRARIIELDCEIKERAHVAG</sequence>
<protein>
    <recommendedName>
        <fullName evidence="3">RecJ OB domain-containing protein</fullName>
    </recommendedName>
</protein>
<evidence type="ECO:0000313" key="2">
    <source>
        <dbReference type="Proteomes" id="UP000648722"/>
    </source>
</evidence>
<evidence type="ECO:0008006" key="3">
    <source>
        <dbReference type="Google" id="ProtNLM"/>
    </source>
</evidence>
<dbReference type="Proteomes" id="UP000648722">
    <property type="component" value="Unassembled WGS sequence"/>
</dbReference>
<name>A0ABQ1XW64_9PROT</name>
<comment type="caution">
    <text evidence="1">The sequence shown here is derived from an EMBL/GenBank/DDBJ whole genome shotgun (WGS) entry which is preliminary data.</text>
</comment>
<evidence type="ECO:0000313" key="1">
    <source>
        <dbReference type="EMBL" id="GGH04998.1"/>
    </source>
</evidence>
<accession>A0ABQ1XW64</accession>
<reference evidence="2" key="1">
    <citation type="journal article" date="2019" name="Int. J. Syst. Evol. Microbiol.">
        <title>The Global Catalogue of Microorganisms (GCM) 10K type strain sequencing project: providing services to taxonomists for standard genome sequencing and annotation.</title>
        <authorList>
            <consortium name="The Broad Institute Genomics Platform"/>
            <consortium name="The Broad Institute Genome Sequencing Center for Infectious Disease"/>
            <person name="Wu L."/>
            <person name="Ma J."/>
        </authorList>
    </citation>
    <scope>NUCLEOTIDE SEQUENCE [LARGE SCALE GENOMIC DNA]</scope>
    <source>
        <strain evidence="2">CGMCC 1.12766</strain>
    </source>
</reference>